<dbReference type="GO" id="GO:0003684">
    <property type="term" value="F:damaged DNA binding"/>
    <property type="evidence" value="ECO:0007669"/>
    <property type="project" value="InterPro"/>
</dbReference>
<dbReference type="PANTHER" id="PTHR11076:SF33">
    <property type="entry name" value="DNA POLYMERASE KAPPA"/>
    <property type="match status" value="1"/>
</dbReference>
<dbReference type="PROSITE" id="PS50173">
    <property type="entry name" value="UMUC"/>
    <property type="match status" value="1"/>
</dbReference>
<dbReference type="SUPFAM" id="SSF56672">
    <property type="entry name" value="DNA/RNA polymerases"/>
    <property type="match status" value="1"/>
</dbReference>
<feature type="compositionally biased region" description="Basic and acidic residues" evidence="1">
    <location>
        <begin position="350"/>
        <end position="364"/>
    </location>
</feature>
<dbReference type="SUPFAM" id="SSF100879">
    <property type="entry name" value="Lesion bypass DNA polymerase (Y-family), little finger domain"/>
    <property type="match status" value="1"/>
</dbReference>
<feature type="non-terminal residue" evidence="3">
    <location>
        <position position="364"/>
    </location>
</feature>
<dbReference type="InterPro" id="IPR043128">
    <property type="entry name" value="Rev_trsase/Diguanyl_cyclase"/>
</dbReference>
<dbReference type="InterPro" id="IPR017961">
    <property type="entry name" value="DNA_pol_Y-fam_little_finger"/>
</dbReference>
<dbReference type="GO" id="GO:0042276">
    <property type="term" value="P:error-prone translesion synthesis"/>
    <property type="evidence" value="ECO:0007669"/>
    <property type="project" value="TreeGrafter"/>
</dbReference>
<feature type="domain" description="UmuC" evidence="2">
    <location>
        <begin position="1"/>
        <end position="181"/>
    </location>
</feature>
<keyword evidence="3" id="KW-0808">Transferase</keyword>
<dbReference type="Gene3D" id="3.30.1490.100">
    <property type="entry name" value="DNA polymerase, Y-family, little finger domain"/>
    <property type="match status" value="1"/>
</dbReference>
<dbReference type="PANTHER" id="PTHR11076">
    <property type="entry name" value="DNA REPAIR POLYMERASE UMUC / TRANSFERASE FAMILY MEMBER"/>
    <property type="match status" value="1"/>
</dbReference>
<feature type="region of interest" description="Disordered" evidence="1">
    <location>
        <begin position="341"/>
        <end position="364"/>
    </location>
</feature>
<dbReference type="InterPro" id="IPR036775">
    <property type="entry name" value="DNA_pol_Y-fam_lit_finger_sf"/>
</dbReference>
<dbReference type="Pfam" id="PF00817">
    <property type="entry name" value="IMS"/>
    <property type="match status" value="1"/>
</dbReference>
<dbReference type="CDD" id="cd03586">
    <property type="entry name" value="PolY_Pol_IV_kappa"/>
    <property type="match status" value="1"/>
</dbReference>
<name>J9G4N3_9ZZZZ</name>
<dbReference type="AlphaFoldDB" id="J9G4N3"/>
<evidence type="ECO:0000313" key="3">
    <source>
        <dbReference type="EMBL" id="EJX01824.1"/>
    </source>
</evidence>
<dbReference type="InterPro" id="IPR001126">
    <property type="entry name" value="UmuC"/>
</dbReference>
<evidence type="ECO:0000256" key="1">
    <source>
        <dbReference type="SAM" id="MobiDB-lite"/>
    </source>
</evidence>
<dbReference type="GO" id="GO:0006281">
    <property type="term" value="P:DNA repair"/>
    <property type="evidence" value="ECO:0007669"/>
    <property type="project" value="InterPro"/>
</dbReference>
<dbReference type="GO" id="GO:0003887">
    <property type="term" value="F:DNA-directed DNA polymerase activity"/>
    <property type="evidence" value="ECO:0007669"/>
    <property type="project" value="InterPro"/>
</dbReference>
<dbReference type="InterPro" id="IPR050116">
    <property type="entry name" value="DNA_polymerase-Y"/>
</dbReference>
<dbReference type="NCBIfam" id="NF002677">
    <property type="entry name" value="PRK02406.1"/>
    <property type="match status" value="1"/>
</dbReference>
<dbReference type="Pfam" id="PF11799">
    <property type="entry name" value="IMS_C"/>
    <property type="match status" value="1"/>
</dbReference>
<protein>
    <submittedName>
        <fullName evidence="3">Nucleotidyltransferase/DNA polymerase involved in DNA repair</fullName>
    </submittedName>
</protein>
<dbReference type="EMBL" id="AMCI01002801">
    <property type="protein sequence ID" value="EJX01824.1"/>
    <property type="molecule type" value="Genomic_DNA"/>
</dbReference>
<organism evidence="3">
    <name type="scientific">gut metagenome</name>
    <dbReference type="NCBI Taxonomy" id="749906"/>
    <lineage>
        <taxon>unclassified sequences</taxon>
        <taxon>metagenomes</taxon>
        <taxon>organismal metagenomes</taxon>
    </lineage>
</organism>
<feature type="non-terminal residue" evidence="3">
    <location>
        <position position="1"/>
    </location>
</feature>
<dbReference type="InterPro" id="IPR022880">
    <property type="entry name" value="DNApol_IV"/>
</dbReference>
<dbReference type="Gene3D" id="3.30.70.270">
    <property type="match status" value="1"/>
</dbReference>
<dbReference type="InterPro" id="IPR043502">
    <property type="entry name" value="DNA/RNA_pol_sf"/>
</dbReference>
<dbReference type="GO" id="GO:0005829">
    <property type="term" value="C:cytosol"/>
    <property type="evidence" value="ECO:0007669"/>
    <property type="project" value="TreeGrafter"/>
</dbReference>
<proteinExistence type="inferred from homology"/>
<dbReference type="Gene3D" id="3.40.1170.60">
    <property type="match status" value="1"/>
</dbReference>
<dbReference type="GO" id="GO:0009432">
    <property type="term" value="P:SOS response"/>
    <property type="evidence" value="ECO:0007669"/>
    <property type="project" value="TreeGrafter"/>
</dbReference>
<dbReference type="Gene3D" id="1.10.150.20">
    <property type="entry name" value="5' to 3' exonuclease, C-terminal subdomain"/>
    <property type="match status" value="1"/>
</dbReference>
<sequence>CDCNSFYASVELLAHPELKTQPVAVCGDPESRHGIILAKNEAAKKYGVQTAETLWQAKHKCPDLVLLAAHHNLYRKYYHIINKIYCEYTDLVEPFSIDESWLEVTGSYHLFAKTPWELADIIRTRVQSETGLTISVGVSFNKVFAKLGSDYKKPNATTLITRENYRTLLWPLPVGQMLFVGKNAATRLISMGIRTIGDLAHADERCLEDMLGRQGPQLYRYARGEENAPVRRWGDTEPVKSVGTGMTFRRDIVNRQEADSAITVLCDQVAGRMRAQGLWAGGVQLTIKDAQFKVITRQCRLERSSHLASELEEACRRLLVTNWDGRPIRMLTVTAQSITDSPAPVQQSFFEEKKPDEKREKLEK</sequence>
<evidence type="ECO:0000259" key="2">
    <source>
        <dbReference type="PROSITE" id="PS50173"/>
    </source>
</evidence>
<reference evidence="3" key="1">
    <citation type="journal article" date="2012" name="PLoS ONE">
        <title>Gene sets for utilization of primary and secondary nutrition supplies in the distal gut of endangered iberian lynx.</title>
        <authorList>
            <person name="Alcaide M."/>
            <person name="Messina E."/>
            <person name="Richter M."/>
            <person name="Bargiela R."/>
            <person name="Peplies J."/>
            <person name="Huws S.A."/>
            <person name="Newbold C.J."/>
            <person name="Golyshin P.N."/>
            <person name="Simon M.A."/>
            <person name="Lopez G."/>
            <person name="Yakimov M.M."/>
            <person name="Ferrer M."/>
        </authorList>
    </citation>
    <scope>NUCLEOTIDE SEQUENCE</scope>
</reference>
<gene>
    <name evidence="3" type="ORF">EVA_10070</name>
</gene>
<dbReference type="HAMAP" id="MF_01113">
    <property type="entry name" value="DNApol_IV"/>
    <property type="match status" value="1"/>
</dbReference>
<comment type="caution">
    <text evidence="3">The sequence shown here is derived from an EMBL/GenBank/DDBJ whole genome shotgun (WGS) entry which is preliminary data.</text>
</comment>
<accession>J9G4N3</accession>